<feature type="non-terminal residue" evidence="2">
    <location>
        <position position="1"/>
    </location>
</feature>
<sequence length="72" mass="7852">WGSTLFFVGRAALRRGDRKLAKSLLLGIVVWLVIEAAFSARYGVWFNVGVDTVVFALFAVPLIAVLRSAQDG</sequence>
<evidence type="ECO:0000313" key="2">
    <source>
        <dbReference type="EMBL" id="EQD78009.1"/>
    </source>
</evidence>
<protein>
    <submittedName>
        <fullName evidence="2">Uncharacterized protein</fullName>
    </submittedName>
</protein>
<proteinExistence type="predicted"/>
<accession>T1D996</accession>
<organism evidence="2">
    <name type="scientific">mine drainage metagenome</name>
    <dbReference type="NCBI Taxonomy" id="410659"/>
    <lineage>
        <taxon>unclassified sequences</taxon>
        <taxon>metagenomes</taxon>
        <taxon>ecological metagenomes</taxon>
    </lineage>
</organism>
<evidence type="ECO:0000256" key="1">
    <source>
        <dbReference type="SAM" id="Phobius"/>
    </source>
</evidence>
<reference evidence="2" key="2">
    <citation type="journal article" date="2014" name="ISME J.">
        <title>Microbial stratification in low pH oxic and suboxic macroscopic growths along an acid mine drainage.</title>
        <authorList>
            <person name="Mendez-Garcia C."/>
            <person name="Mesa V."/>
            <person name="Sprenger R.R."/>
            <person name="Richter M."/>
            <person name="Diez M.S."/>
            <person name="Solano J."/>
            <person name="Bargiela R."/>
            <person name="Golyshina O.V."/>
            <person name="Manteca A."/>
            <person name="Ramos J.L."/>
            <person name="Gallego J.R."/>
            <person name="Llorente I."/>
            <person name="Martins Dos Santos V.A."/>
            <person name="Jensen O.N."/>
            <person name="Pelaez A.I."/>
            <person name="Sanchez J."/>
            <person name="Ferrer M."/>
        </authorList>
    </citation>
    <scope>NUCLEOTIDE SEQUENCE</scope>
</reference>
<feature type="transmembrane region" description="Helical" evidence="1">
    <location>
        <begin position="44"/>
        <end position="66"/>
    </location>
</feature>
<gene>
    <name evidence="2" type="ORF">B1A_02500</name>
</gene>
<keyword evidence="1" id="KW-0472">Membrane</keyword>
<keyword evidence="1" id="KW-1133">Transmembrane helix</keyword>
<feature type="transmembrane region" description="Helical" evidence="1">
    <location>
        <begin position="20"/>
        <end position="38"/>
    </location>
</feature>
<dbReference type="AlphaFoldDB" id="T1D996"/>
<keyword evidence="1" id="KW-0812">Transmembrane</keyword>
<comment type="caution">
    <text evidence="2">The sequence shown here is derived from an EMBL/GenBank/DDBJ whole genome shotgun (WGS) entry which is preliminary data.</text>
</comment>
<name>T1D996_9ZZZZ</name>
<reference evidence="2" key="1">
    <citation type="submission" date="2013-08" db="EMBL/GenBank/DDBJ databases">
        <authorList>
            <person name="Mendez C."/>
            <person name="Richter M."/>
            <person name="Ferrer M."/>
            <person name="Sanchez J."/>
        </authorList>
    </citation>
    <scope>NUCLEOTIDE SEQUENCE</scope>
</reference>
<dbReference type="EMBL" id="AUZX01001856">
    <property type="protein sequence ID" value="EQD78009.1"/>
    <property type="molecule type" value="Genomic_DNA"/>
</dbReference>